<reference evidence="3" key="1">
    <citation type="journal article" date="2019" name="Int. J. Syst. Evol. Microbiol.">
        <title>The Global Catalogue of Microorganisms (GCM) 10K type strain sequencing project: providing services to taxonomists for standard genome sequencing and annotation.</title>
        <authorList>
            <consortium name="The Broad Institute Genomics Platform"/>
            <consortium name="The Broad Institute Genome Sequencing Center for Infectious Disease"/>
            <person name="Wu L."/>
            <person name="Ma J."/>
        </authorList>
    </citation>
    <scope>NUCLEOTIDE SEQUENCE [LARGE SCALE GENOMIC DNA]</scope>
    <source>
        <strain evidence="3">CCM 7427</strain>
    </source>
</reference>
<sequence>MSLANLFKILGQQADFHVVTTDRDLGDSRPFSFLSSHEPPTVNGASVYYLGSHERSLERITQAIHDVAPNTIYLNSFFDTRFSARVLLARRLGHLPAARLLLAPRGEFSAGALNLKAGRKRAYISTLKAGGFLQGVEWHASTALEAAEIEGALGPSPGRLIHIAPDLGTMPDTSAFAEWRPRDAGKPLRVCFLSRISPMKNLAGAVRALARMKMPAIFTLYGPKEDAAYWAECQSAIRALPSHITFKDGGVLTRDQIYGTLAQHDVFFLPTLGENYGHVIPEALSVGLPVIISDRTPWRGLAAKGVGYDGPLDEGSFAAELDRLAAADATAMARMRASCREYARTILTDPAAIEANRKLFLS</sequence>
<keyword evidence="3" id="KW-1185">Reference proteome</keyword>
<dbReference type="SUPFAM" id="SSF53756">
    <property type="entry name" value="UDP-Glycosyltransferase/glycogen phosphorylase"/>
    <property type="match status" value="1"/>
</dbReference>
<dbReference type="GO" id="GO:0016757">
    <property type="term" value="F:glycosyltransferase activity"/>
    <property type="evidence" value="ECO:0007669"/>
    <property type="project" value="UniProtKB-KW"/>
</dbReference>
<dbReference type="RefSeq" id="WP_386834078.1">
    <property type="nucleotide sequence ID" value="NZ_JBHUNP010000001.1"/>
</dbReference>
<evidence type="ECO:0000259" key="1">
    <source>
        <dbReference type="Pfam" id="PF00534"/>
    </source>
</evidence>
<protein>
    <submittedName>
        <fullName evidence="2">Glycosyltransferase family 4 protein</fullName>
        <ecNumber evidence="2">2.4.-.-</ecNumber>
    </submittedName>
</protein>
<keyword evidence="2" id="KW-0436">Ligase</keyword>
<dbReference type="Proteomes" id="UP001597521">
    <property type="component" value="Unassembled WGS sequence"/>
</dbReference>
<comment type="caution">
    <text evidence="2">The sequence shown here is derived from an EMBL/GenBank/DDBJ whole genome shotgun (WGS) entry which is preliminary data.</text>
</comment>
<organism evidence="2 3">
    <name type="scientific">Devosia albogilva</name>
    <dbReference type="NCBI Taxonomy" id="429726"/>
    <lineage>
        <taxon>Bacteria</taxon>
        <taxon>Pseudomonadati</taxon>
        <taxon>Pseudomonadota</taxon>
        <taxon>Alphaproteobacteria</taxon>
        <taxon>Hyphomicrobiales</taxon>
        <taxon>Devosiaceae</taxon>
        <taxon>Devosia</taxon>
    </lineage>
</organism>
<dbReference type="EMBL" id="JBHUNP010000001">
    <property type="protein sequence ID" value="MFD2648777.1"/>
    <property type="molecule type" value="Genomic_DNA"/>
</dbReference>
<dbReference type="InterPro" id="IPR001296">
    <property type="entry name" value="Glyco_trans_1"/>
</dbReference>
<dbReference type="Gene3D" id="3.40.50.2000">
    <property type="entry name" value="Glycogen Phosphorylase B"/>
    <property type="match status" value="1"/>
</dbReference>
<accession>A0ABW5QMI5</accession>
<dbReference type="EC" id="2.4.-.-" evidence="2"/>
<feature type="domain" description="Glycosyl transferase family 1" evidence="1">
    <location>
        <begin position="185"/>
        <end position="344"/>
    </location>
</feature>
<dbReference type="GO" id="GO:0016874">
    <property type="term" value="F:ligase activity"/>
    <property type="evidence" value="ECO:0007669"/>
    <property type="project" value="UniProtKB-KW"/>
</dbReference>
<dbReference type="PANTHER" id="PTHR12526">
    <property type="entry name" value="GLYCOSYLTRANSFERASE"/>
    <property type="match status" value="1"/>
</dbReference>
<evidence type="ECO:0000313" key="2">
    <source>
        <dbReference type="EMBL" id="MFD2648777.1"/>
    </source>
</evidence>
<dbReference type="CDD" id="cd03801">
    <property type="entry name" value="GT4_PimA-like"/>
    <property type="match status" value="1"/>
</dbReference>
<name>A0ABW5QMI5_9HYPH</name>
<dbReference type="Pfam" id="PF00534">
    <property type="entry name" value="Glycos_transf_1"/>
    <property type="match status" value="1"/>
</dbReference>
<gene>
    <name evidence="2" type="ORF">ACFSX5_13340</name>
</gene>
<keyword evidence="2" id="KW-0808">Transferase</keyword>
<keyword evidence="2" id="KW-0328">Glycosyltransferase</keyword>
<evidence type="ECO:0000313" key="3">
    <source>
        <dbReference type="Proteomes" id="UP001597521"/>
    </source>
</evidence>
<proteinExistence type="predicted"/>
<dbReference type="PANTHER" id="PTHR12526:SF638">
    <property type="entry name" value="SPORE COAT PROTEIN SA"/>
    <property type="match status" value="1"/>
</dbReference>